<dbReference type="OrthoDB" id="9801454at2"/>
<evidence type="ECO:0000313" key="3">
    <source>
        <dbReference type="Proteomes" id="UP000238196"/>
    </source>
</evidence>
<dbReference type="SUPFAM" id="SSF142433">
    <property type="entry name" value="CinA-like"/>
    <property type="match status" value="1"/>
</dbReference>
<dbReference type="InterPro" id="IPR008136">
    <property type="entry name" value="CinA_C"/>
</dbReference>
<feature type="domain" description="CinA C-terminal" evidence="1">
    <location>
        <begin position="12"/>
        <end position="162"/>
    </location>
</feature>
<dbReference type="Pfam" id="PF02464">
    <property type="entry name" value="CinA"/>
    <property type="match status" value="1"/>
</dbReference>
<sequence>MSCSQHLPTELLVEQLALRLLAQGAFVATAESCTGGGIAQAMTELPGSSRWFGFGWVTYANAAKEQLLAVPPAVLEHEGAVSEQTVLAMVKGAQVRSGARYAVAVSGVAGPDGGSDEKPVGTVWIAWADGEQHWAEVYVFHGDRRQVRQQTVEIALRVLVEHLDGA</sequence>
<dbReference type="Gene3D" id="3.90.950.20">
    <property type="entry name" value="CinA-like"/>
    <property type="match status" value="1"/>
</dbReference>
<name>A0A2S5KJT5_9PROT</name>
<dbReference type="NCBIfam" id="TIGR00199">
    <property type="entry name" value="PncC_domain"/>
    <property type="match status" value="1"/>
</dbReference>
<evidence type="ECO:0000313" key="2">
    <source>
        <dbReference type="EMBL" id="PPC74873.1"/>
    </source>
</evidence>
<protein>
    <submittedName>
        <fullName evidence="2">Damage-inducible protein CinA</fullName>
    </submittedName>
</protein>
<gene>
    <name evidence="2" type="ORF">C4K68_23065</name>
</gene>
<dbReference type="AlphaFoldDB" id="A0A2S5KJT5"/>
<reference evidence="2 3" key="1">
    <citation type="submission" date="2018-02" db="EMBL/GenBank/DDBJ databases">
        <title>novel marine gammaproteobacteria from coastal saline agro ecosystem.</title>
        <authorList>
            <person name="Krishnan R."/>
            <person name="Ramesh Kumar N."/>
        </authorList>
    </citation>
    <scope>NUCLEOTIDE SEQUENCE [LARGE SCALE GENOMIC DNA]</scope>
    <source>
        <strain evidence="2 3">228</strain>
    </source>
</reference>
<comment type="caution">
    <text evidence="2">The sequence shown here is derived from an EMBL/GenBank/DDBJ whole genome shotgun (WGS) entry which is preliminary data.</text>
</comment>
<evidence type="ECO:0000259" key="1">
    <source>
        <dbReference type="Pfam" id="PF02464"/>
    </source>
</evidence>
<dbReference type="InterPro" id="IPR036653">
    <property type="entry name" value="CinA-like_C"/>
</dbReference>
<accession>A0A2S5KJT5</accession>
<dbReference type="Proteomes" id="UP000238196">
    <property type="component" value="Unassembled WGS sequence"/>
</dbReference>
<proteinExistence type="predicted"/>
<dbReference type="EMBL" id="PRLP01000122">
    <property type="protein sequence ID" value="PPC74873.1"/>
    <property type="molecule type" value="Genomic_DNA"/>
</dbReference>
<organism evidence="2 3">
    <name type="scientific">Proteobacteria bacterium 228</name>
    <dbReference type="NCBI Taxonomy" id="2083153"/>
    <lineage>
        <taxon>Bacteria</taxon>
        <taxon>Pseudomonadati</taxon>
        <taxon>Pseudomonadota</taxon>
    </lineage>
</organism>